<name>A0A8H6IWT0_9PEZI</name>
<sequence>MLVQLSPTNAPSVTFARNDTRPDDDGINVLYTIDQRLFLLILQKIDIQDMGTMDKLTVMMTVEGVAARLFCSTGLASLYMPVNLSNFKSLFFEPEVLSAL</sequence>
<dbReference type="AlphaFoldDB" id="A0A8H6IWT0"/>
<proteinExistence type="predicted"/>
<dbReference type="EMBL" id="WIGM01001286">
    <property type="protein sequence ID" value="KAF6802240.1"/>
    <property type="molecule type" value="Genomic_DNA"/>
</dbReference>
<protein>
    <submittedName>
        <fullName evidence="1">Uncharacterized protein</fullName>
    </submittedName>
</protein>
<accession>A0A8H6IWT0</accession>
<organism evidence="1 2">
    <name type="scientific">Colletotrichum musicola</name>
    <dbReference type="NCBI Taxonomy" id="2175873"/>
    <lineage>
        <taxon>Eukaryota</taxon>
        <taxon>Fungi</taxon>
        <taxon>Dikarya</taxon>
        <taxon>Ascomycota</taxon>
        <taxon>Pezizomycotina</taxon>
        <taxon>Sordariomycetes</taxon>
        <taxon>Hypocreomycetidae</taxon>
        <taxon>Glomerellales</taxon>
        <taxon>Glomerellaceae</taxon>
        <taxon>Colletotrichum</taxon>
        <taxon>Colletotrichum orchidearum species complex</taxon>
    </lineage>
</organism>
<evidence type="ECO:0000313" key="2">
    <source>
        <dbReference type="Proteomes" id="UP000639643"/>
    </source>
</evidence>
<comment type="caution">
    <text evidence="1">The sequence shown here is derived from an EMBL/GenBank/DDBJ whole genome shotgun (WGS) entry which is preliminary data.</text>
</comment>
<evidence type="ECO:0000313" key="1">
    <source>
        <dbReference type="EMBL" id="KAF6802240.1"/>
    </source>
</evidence>
<keyword evidence="2" id="KW-1185">Reference proteome</keyword>
<dbReference type="Proteomes" id="UP000639643">
    <property type="component" value="Unassembled WGS sequence"/>
</dbReference>
<reference evidence="1" key="1">
    <citation type="journal article" date="2020" name="Phytopathology">
        <title>Genome Sequence Resources of Colletotrichum truncatum, C. plurivorum, C. musicola, and C. sojae: Four Species Pathogenic to Soybean (Glycine max).</title>
        <authorList>
            <person name="Rogerio F."/>
            <person name="Boufleur T.R."/>
            <person name="Ciampi-Guillardi M."/>
            <person name="Sukno S.A."/>
            <person name="Thon M.R."/>
            <person name="Massola Junior N.S."/>
            <person name="Baroncelli R."/>
        </authorList>
    </citation>
    <scope>NUCLEOTIDE SEQUENCE</scope>
    <source>
        <strain evidence="1">LFN0074</strain>
    </source>
</reference>
<gene>
    <name evidence="1" type="ORF">CMUS01_15424</name>
</gene>